<dbReference type="AlphaFoldDB" id="A0AAU9S749"/>
<evidence type="ECO:0000313" key="3">
    <source>
        <dbReference type="Proteomes" id="UP000836841"/>
    </source>
</evidence>
<gene>
    <name evidence="2" type="ORF">TAV2_LOCUS13430</name>
</gene>
<feature type="region of interest" description="Disordered" evidence="1">
    <location>
        <begin position="73"/>
        <end position="97"/>
    </location>
</feature>
<dbReference type="Proteomes" id="UP000836841">
    <property type="component" value="Chromosome 4"/>
</dbReference>
<protein>
    <submittedName>
        <fullName evidence="2">Uncharacterized protein</fullName>
    </submittedName>
</protein>
<reference evidence="2 3" key="1">
    <citation type="submission" date="2022-03" db="EMBL/GenBank/DDBJ databases">
        <authorList>
            <person name="Nunn A."/>
            <person name="Chopra R."/>
            <person name="Nunn A."/>
            <person name="Contreras Garrido A."/>
        </authorList>
    </citation>
    <scope>NUCLEOTIDE SEQUENCE [LARGE SCALE GENOMIC DNA]</scope>
</reference>
<feature type="compositionally biased region" description="Basic and acidic residues" evidence="1">
    <location>
        <begin position="1"/>
        <end position="11"/>
    </location>
</feature>
<dbReference type="EMBL" id="OU466860">
    <property type="protein sequence ID" value="CAH2059632.1"/>
    <property type="molecule type" value="Genomic_DNA"/>
</dbReference>
<keyword evidence="3" id="KW-1185">Reference proteome</keyword>
<feature type="compositionally biased region" description="Low complexity" evidence="1">
    <location>
        <begin position="73"/>
        <end position="84"/>
    </location>
</feature>
<accession>A0AAU9S749</accession>
<evidence type="ECO:0000313" key="2">
    <source>
        <dbReference type="EMBL" id="CAH2059632.1"/>
    </source>
</evidence>
<feature type="region of interest" description="Disordered" evidence="1">
    <location>
        <begin position="1"/>
        <end position="24"/>
    </location>
</feature>
<feature type="region of interest" description="Disordered" evidence="1">
    <location>
        <begin position="117"/>
        <end position="161"/>
    </location>
</feature>
<name>A0AAU9S749_THLAR</name>
<sequence>MERKAESRNDGKTPSPDGCRLRSPPVASVFGSIGRVTTLVPFPDLNFPPDSQPCAFFSTDAPPSLAENLEAEVNPSGSVSVNGVSPPPPPSSPFASKRCKRYGKFRGTSSNVRLIAAEPDNRNHQSLVVPPPPEYVASPAPTPRVQGSNNLARFDTQEREQQKRCRCEDCDDLMNGF</sequence>
<evidence type="ECO:0000256" key="1">
    <source>
        <dbReference type="SAM" id="MobiDB-lite"/>
    </source>
</evidence>
<organism evidence="2 3">
    <name type="scientific">Thlaspi arvense</name>
    <name type="common">Field penny-cress</name>
    <dbReference type="NCBI Taxonomy" id="13288"/>
    <lineage>
        <taxon>Eukaryota</taxon>
        <taxon>Viridiplantae</taxon>
        <taxon>Streptophyta</taxon>
        <taxon>Embryophyta</taxon>
        <taxon>Tracheophyta</taxon>
        <taxon>Spermatophyta</taxon>
        <taxon>Magnoliopsida</taxon>
        <taxon>eudicotyledons</taxon>
        <taxon>Gunneridae</taxon>
        <taxon>Pentapetalae</taxon>
        <taxon>rosids</taxon>
        <taxon>malvids</taxon>
        <taxon>Brassicales</taxon>
        <taxon>Brassicaceae</taxon>
        <taxon>Thlaspideae</taxon>
        <taxon>Thlaspi</taxon>
    </lineage>
</organism>
<proteinExistence type="predicted"/>